<keyword evidence="1" id="KW-1133">Transmembrane helix</keyword>
<keyword evidence="3" id="KW-1185">Reference proteome</keyword>
<dbReference type="Proteomes" id="UP000077521">
    <property type="component" value="Unassembled WGS sequence"/>
</dbReference>
<dbReference type="EMBL" id="LWDF02003065">
    <property type="protein sequence ID" value="KAE8235004.1"/>
    <property type="molecule type" value="Genomic_DNA"/>
</dbReference>
<dbReference type="AlphaFoldDB" id="A0A8T8S8H2"/>
<protein>
    <submittedName>
        <fullName evidence="2">Uncharacterized protein</fullName>
    </submittedName>
</protein>
<feature type="transmembrane region" description="Helical" evidence="1">
    <location>
        <begin position="83"/>
        <end position="104"/>
    </location>
</feature>
<reference evidence="2" key="1">
    <citation type="submission" date="2016-04" db="EMBL/GenBank/DDBJ databases">
        <authorList>
            <person name="Nguyen H.D."/>
            <person name="Samba Siva P."/>
            <person name="Cullis J."/>
            <person name="Levesque C.A."/>
            <person name="Hambleton S."/>
        </authorList>
    </citation>
    <scope>NUCLEOTIDE SEQUENCE</scope>
    <source>
        <strain evidence="2">DAOMC 236416</strain>
    </source>
</reference>
<comment type="caution">
    <text evidence="2">The sequence shown here is derived from an EMBL/GenBank/DDBJ whole genome shotgun (WGS) entry which is preliminary data.</text>
</comment>
<feature type="non-terminal residue" evidence="2">
    <location>
        <position position="105"/>
    </location>
</feature>
<evidence type="ECO:0000256" key="1">
    <source>
        <dbReference type="SAM" id="Phobius"/>
    </source>
</evidence>
<evidence type="ECO:0000313" key="2">
    <source>
        <dbReference type="EMBL" id="KAE8235004.1"/>
    </source>
</evidence>
<evidence type="ECO:0000313" key="3">
    <source>
        <dbReference type="Proteomes" id="UP000077521"/>
    </source>
</evidence>
<organism evidence="2 3">
    <name type="scientific">Tilletia indica</name>
    <dbReference type="NCBI Taxonomy" id="43049"/>
    <lineage>
        <taxon>Eukaryota</taxon>
        <taxon>Fungi</taxon>
        <taxon>Dikarya</taxon>
        <taxon>Basidiomycota</taxon>
        <taxon>Ustilaginomycotina</taxon>
        <taxon>Exobasidiomycetes</taxon>
        <taxon>Tilletiales</taxon>
        <taxon>Tilletiaceae</taxon>
        <taxon>Tilletia</taxon>
    </lineage>
</organism>
<accession>A0A8T8S8H2</accession>
<proteinExistence type="predicted"/>
<sequence>MDALAKKLSLSRDEFAFYFDSKTGVDARELGVFLQRAAIVAKDVGAEIRVVGIEPGSVAVKLRALANSKFASKVKKEFGKAPVGTTAAATGIVAAVAGALVWAMG</sequence>
<keyword evidence="1" id="KW-0472">Membrane</keyword>
<name>A0A8T8S8H2_9BASI</name>
<gene>
    <name evidence="2" type="ORF">A4X13_0g9655</name>
</gene>
<reference evidence="2" key="2">
    <citation type="journal article" date="2019" name="IMA Fungus">
        <title>Genome sequencing and comparison of five Tilletia species to identify candidate genes for the detection of regulated species infecting wheat.</title>
        <authorList>
            <person name="Nguyen H.D.T."/>
            <person name="Sultana T."/>
            <person name="Kesanakurti P."/>
            <person name="Hambleton S."/>
        </authorList>
    </citation>
    <scope>NUCLEOTIDE SEQUENCE</scope>
    <source>
        <strain evidence="2">DAOMC 236416</strain>
    </source>
</reference>
<keyword evidence="1" id="KW-0812">Transmembrane</keyword>